<name>A0A972FLR7_9FLAO</name>
<sequence length="296" mass="31825">MKIIVTGALGNISLPLTKNLVANGHDVIVVSRTPERKSEIENLGAKAAIGELDNADFLTETFSGADSVYLMIPPDYRAADMTAYISEAGKIYAEAVKKSGVKNLVVLSSMGAHLPLGNGPLSALTLVEKTYNDLQNVNITYLRPGGFYVNYLPSIGLIKAAGIIGDNTSPESRMLLTHPADIADVAADALQNPVAGTTYRFIISQETTNNEIASTIGNAIGKPELPWVQFPAADYKGALIQHGFSESAAQSFVEMGDAFREGRSWEEVDARPQEIVRGKRSFADFVKEVFVPAYNA</sequence>
<dbReference type="EMBL" id="JAAMPU010000105">
    <property type="protein sequence ID" value="NMH28336.1"/>
    <property type="molecule type" value="Genomic_DNA"/>
</dbReference>
<dbReference type="Gene3D" id="3.40.50.720">
    <property type="entry name" value="NAD(P)-binding Rossmann-like Domain"/>
    <property type="match status" value="1"/>
</dbReference>
<organism evidence="2 3">
    <name type="scientific">Flavobacterium silvaticum</name>
    <dbReference type="NCBI Taxonomy" id="1852020"/>
    <lineage>
        <taxon>Bacteria</taxon>
        <taxon>Pseudomonadati</taxon>
        <taxon>Bacteroidota</taxon>
        <taxon>Flavobacteriia</taxon>
        <taxon>Flavobacteriales</taxon>
        <taxon>Flavobacteriaceae</taxon>
        <taxon>Flavobacterium</taxon>
    </lineage>
</organism>
<evidence type="ECO:0000259" key="1">
    <source>
        <dbReference type="Pfam" id="PF13460"/>
    </source>
</evidence>
<dbReference type="RefSeq" id="WP_169527441.1">
    <property type="nucleotide sequence ID" value="NZ_JAAMPU010000105.1"/>
</dbReference>
<dbReference type="InterPro" id="IPR036291">
    <property type="entry name" value="NAD(P)-bd_dom_sf"/>
</dbReference>
<evidence type="ECO:0000313" key="2">
    <source>
        <dbReference type="EMBL" id="NMH28336.1"/>
    </source>
</evidence>
<dbReference type="InterPro" id="IPR016040">
    <property type="entry name" value="NAD(P)-bd_dom"/>
</dbReference>
<evidence type="ECO:0000313" key="3">
    <source>
        <dbReference type="Proteomes" id="UP000712080"/>
    </source>
</evidence>
<dbReference type="Gene3D" id="3.90.25.10">
    <property type="entry name" value="UDP-galactose 4-epimerase, domain 1"/>
    <property type="match status" value="1"/>
</dbReference>
<dbReference type="PANTHER" id="PTHR43162:SF1">
    <property type="entry name" value="PRESTALK A DIFFERENTIATION PROTEIN A"/>
    <property type="match status" value="1"/>
</dbReference>
<reference evidence="2" key="1">
    <citation type="submission" date="2020-02" db="EMBL/GenBank/DDBJ databases">
        <title>Flavobacterium sp. genome.</title>
        <authorList>
            <person name="Jung H.S."/>
            <person name="Baek J.H."/>
            <person name="Jeon C.O."/>
        </authorList>
    </citation>
    <scope>NUCLEOTIDE SEQUENCE</scope>
    <source>
        <strain evidence="2">SE-s28</strain>
    </source>
</reference>
<comment type="caution">
    <text evidence="2">The sequence shown here is derived from an EMBL/GenBank/DDBJ whole genome shotgun (WGS) entry which is preliminary data.</text>
</comment>
<feature type="domain" description="NAD(P)-binding" evidence="1">
    <location>
        <begin position="7"/>
        <end position="193"/>
    </location>
</feature>
<keyword evidence="3" id="KW-1185">Reference proteome</keyword>
<dbReference type="PANTHER" id="PTHR43162">
    <property type="match status" value="1"/>
</dbReference>
<dbReference type="AlphaFoldDB" id="A0A972FLR7"/>
<dbReference type="Pfam" id="PF13460">
    <property type="entry name" value="NAD_binding_10"/>
    <property type="match status" value="1"/>
</dbReference>
<gene>
    <name evidence="2" type="ORF">G6047_09855</name>
</gene>
<proteinExistence type="predicted"/>
<accession>A0A972FLR7</accession>
<dbReference type="Proteomes" id="UP000712080">
    <property type="component" value="Unassembled WGS sequence"/>
</dbReference>
<dbReference type="SUPFAM" id="SSF51735">
    <property type="entry name" value="NAD(P)-binding Rossmann-fold domains"/>
    <property type="match status" value="1"/>
</dbReference>
<protein>
    <submittedName>
        <fullName evidence="2">NAD(P)H-binding protein</fullName>
    </submittedName>
</protein>
<dbReference type="InterPro" id="IPR051604">
    <property type="entry name" value="Ergot_Alk_Oxidoreductase"/>
</dbReference>